<dbReference type="Pfam" id="PF01436">
    <property type="entry name" value="NHL"/>
    <property type="match status" value="1"/>
</dbReference>
<organism evidence="5 6">
    <name type="scientific">Streptomyces blastmyceticus</name>
    <dbReference type="NCBI Taxonomy" id="68180"/>
    <lineage>
        <taxon>Bacteria</taxon>
        <taxon>Bacillati</taxon>
        <taxon>Actinomycetota</taxon>
        <taxon>Actinomycetes</taxon>
        <taxon>Kitasatosporales</taxon>
        <taxon>Streptomycetaceae</taxon>
        <taxon>Streptomyces</taxon>
    </lineage>
</organism>
<evidence type="ECO:0000256" key="1">
    <source>
        <dbReference type="ARBA" id="ARBA00022737"/>
    </source>
</evidence>
<name>A0ABP3H7I2_9ACTN</name>
<feature type="repeat" description="NHL" evidence="2">
    <location>
        <begin position="142"/>
        <end position="185"/>
    </location>
</feature>
<dbReference type="Pfam" id="PF08450">
    <property type="entry name" value="SGL"/>
    <property type="match status" value="1"/>
</dbReference>
<dbReference type="PANTHER" id="PTHR46388:SF2">
    <property type="entry name" value="NHL REPEAT-CONTAINING PROTEIN 2"/>
    <property type="match status" value="1"/>
</dbReference>
<dbReference type="InterPro" id="IPR001258">
    <property type="entry name" value="NHL_repeat"/>
</dbReference>
<gene>
    <name evidence="5" type="ORF">GCM10010319_45450</name>
</gene>
<dbReference type="Pfam" id="PF25021">
    <property type="entry name" value="TEN_NHL"/>
    <property type="match status" value="1"/>
</dbReference>
<evidence type="ECO:0000259" key="3">
    <source>
        <dbReference type="Pfam" id="PF08450"/>
    </source>
</evidence>
<protein>
    <recommendedName>
        <fullName evidence="7">NHL repeat-containing protein</fullName>
    </recommendedName>
</protein>
<dbReference type="InterPro" id="IPR013658">
    <property type="entry name" value="SGL"/>
</dbReference>
<dbReference type="InterPro" id="IPR056822">
    <property type="entry name" value="TEN_NHL"/>
</dbReference>
<proteinExistence type="predicted"/>
<accession>A0ABP3H7I2</accession>
<feature type="repeat" description="NHL" evidence="2">
    <location>
        <begin position="86"/>
        <end position="129"/>
    </location>
</feature>
<evidence type="ECO:0000313" key="6">
    <source>
        <dbReference type="Proteomes" id="UP001500063"/>
    </source>
</evidence>
<evidence type="ECO:0000256" key="2">
    <source>
        <dbReference type="PROSITE-ProRule" id="PRU00504"/>
    </source>
</evidence>
<feature type="repeat" description="NHL" evidence="2">
    <location>
        <begin position="30"/>
        <end position="73"/>
    </location>
</feature>
<sequence length="765" mass="78127">MTTNANASALAASPYPDGTIVTVAGTGTAGYVADGGPAAGTSLYYPRGVAVDAAGNLYIGDQSNHRVRKVSPNGIITTVAGNGTAGFVSDGGPALGTSLNNPIGLAVDGARNLYIADTNNHRVRKVSPNGIITTVAGNGQAGFVSDGGPAVATKLNSPQGVAVDAAGNLYIAEAGNHRVRKVSPNGIITTVAGNGQAGFVSDGGPAIATRLSTPTGVAVDAAGNLYIGEWGGHRVRKVDTNGIITTVAGNGVAGYVSDGGPAVATRLNVPGAVAVDAAGSLYIAEYSNQRVRKVDTDGIITTVAGDGVAGYVADGGPAVGTRLYGPIGVAVDTAGSLYIADYSNHRIRKVYGAAAVVPPTPPAADLYGEVVHPVSVPRGQEFDLGARIRSRGPATVDGGDVTVVLTLAEGLLGGPGTSGRRLTRTFTGAQLFPNAGSLDGVFRVTAPNGLIPGTYESTLEIQYGGELNLKDNTYTLPVSIVVPAPVGDETALTIYQETVPEAAPGQSARVDLRFLSPTSRPVNPGVVIQRYTAPTGFVFTGKPVYAYHTASHGVISGDLDFQVIDGGRTLIIAANPHLNTTPTDTGSFVYSIPLLALPGSAPGLRTDGSATIGKRQPVQIAAKVTSASAGSARVEQLQRDRAKVRRGQQWVYPAVFKVTNTGQSRIGTQQIVLTAPEGLRFTENRLVMTRQDDAPRETVNVAERSADSRTLTVRASALELDPGKTATLYPELEVDPAAPLGVVSVGFQLGSPAFASGAAAVTVEA</sequence>
<dbReference type="RefSeq" id="WP_344120361.1">
    <property type="nucleotide sequence ID" value="NZ_BAAABW010000025.1"/>
</dbReference>
<feature type="domain" description="Teneurin NHL" evidence="4">
    <location>
        <begin position="201"/>
        <end position="250"/>
    </location>
</feature>
<feature type="repeat" description="NHL" evidence="2">
    <location>
        <begin position="323"/>
        <end position="354"/>
    </location>
</feature>
<evidence type="ECO:0008006" key="7">
    <source>
        <dbReference type="Google" id="ProtNLM"/>
    </source>
</evidence>
<evidence type="ECO:0000313" key="5">
    <source>
        <dbReference type="EMBL" id="GAA0362662.1"/>
    </source>
</evidence>
<comment type="caution">
    <text evidence="5">The sequence shown here is derived from an EMBL/GenBank/DDBJ whole genome shotgun (WGS) entry which is preliminary data.</text>
</comment>
<keyword evidence="1" id="KW-0677">Repeat</keyword>
<dbReference type="Proteomes" id="UP001500063">
    <property type="component" value="Unassembled WGS sequence"/>
</dbReference>
<reference evidence="6" key="1">
    <citation type="journal article" date="2019" name="Int. J. Syst. Evol. Microbiol.">
        <title>The Global Catalogue of Microorganisms (GCM) 10K type strain sequencing project: providing services to taxonomists for standard genome sequencing and annotation.</title>
        <authorList>
            <consortium name="The Broad Institute Genomics Platform"/>
            <consortium name="The Broad Institute Genome Sequencing Center for Infectious Disease"/>
            <person name="Wu L."/>
            <person name="Ma J."/>
        </authorList>
    </citation>
    <scope>NUCLEOTIDE SEQUENCE [LARGE SCALE GENOMIC DNA]</scope>
    <source>
        <strain evidence="6">JCM 4565</strain>
    </source>
</reference>
<dbReference type="PANTHER" id="PTHR46388">
    <property type="entry name" value="NHL REPEAT-CONTAINING PROTEIN 2"/>
    <property type="match status" value="1"/>
</dbReference>
<dbReference type="PROSITE" id="PS51125">
    <property type="entry name" value="NHL"/>
    <property type="match status" value="4"/>
</dbReference>
<dbReference type="Gene3D" id="2.120.10.30">
    <property type="entry name" value="TolB, C-terminal domain"/>
    <property type="match status" value="3"/>
</dbReference>
<dbReference type="EMBL" id="BAAABW010000025">
    <property type="protein sequence ID" value="GAA0362662.1"/>
    <property type="molecule type" value="Genomic_DNA"/>
</dbReference>
<feature type="domain" description="SMP-30/Gluconolactonase/LRE-like region" evidence="3">
    <location>
        <begin position="49"/>
        <end position="189"/>
    </location>
</feature>
<dbReference type="InterPro" id="IPR011042">
    <property type="entry name" value="6-blade_b-propeller_TolB-like"/>
</dbReference>
<evidence type="ECO:0000259" key="4">
    <source>
        <dbReference type="Pfam" id="PF25021"/>
    </source>
</evidence>
<dbReference type="CDD" id="cd14953">
    <property type="entry name" value="NHL_like_1"/>
    <property type="match status" value="1"/>
</dbReference>
<dbReference type="SUPFAM" id="SSF101898">
    <property type="entry name" value="NHL repeat"/>
    <property type="match status" value="1"/>
</dbReference>
<keyword evidence="6" id="KW-1185">Reference proteome</keyword>